<dbReference type="GeneID" id="7843622"/>
<protein>
    <submittedName>
        <fullName evidence="3">Transmembrane protein, putative</fullName>
    </submittedName>
</protein>
<proteinExistence type="predicted"/>
<dbReference type="OrthoDB" id="297066at2759"/>
<dbReference type="EMBL" id="GG662663">
    <property type="protein sequence ID" value="EAR97517.2"/>
    <property type="molecule type" value="Genomic_DNA"/>
</dbReference>
<feature type="transmembrane region" description="Helical" evidence="2">
    <location>
        <begin position="82"/>
        <end position="103"/>
    </location>
</feature>
<dbReference type="InParanoid" id="I7M1T0"/>
<accession>I7M1T0</accession>
<dbReference type="Proteomes" id="UP000009168">
    <property type="component" value="Unassembled WGS sequence"/>
</dbReference>
<feature type="transmembrane region" description="Helical" evidence="2">
    <location>
        <begin position="124"/>
        <end position="145"/>
    </location>
</feature>
<evidence type="ECO:0000256" key="2">
    <source>
        <dbReference type="SAM" id="Phobius"/>
    </source>
</evidence>
<organism evidence="3 4">
    <name type="scientific">Tetrahymena thermophila (strain SB210)</name>
    <dbReference type="NCBI Taxonomy" id="312017"/>
    <lineage>
        <taxon>Eukaryota</taxon>
        <taxon>Sar</taxon>
        <taxon>Alveolata</taxon>
        <taxon>Ciliophora</taxon>
        <taxon>Intramacronucleata</taxon>
        <taxon>Oligohymenophorea</taxon>
        <taxon>Hymenostomatida</taxon>
        <taxon>Tetrahymenina</taxon>
        <taxon>Tetrahymenidae</taxon>
        <taxon>Tetrahymena</taxon>
    </lineage>
</organism>
<reference evidence="4" key="1">
    <citation type="journal article" date="2006" name="PLoS Biol.">
        <title>Macronuclear genome sequence of the ciliate Tetrahymena thermophila, a model eukaryote.</title>
        <authorList>
            <person name="Eisen J.A."/>
            <person name="Coyne R.S."/>
            <person name="Wu M."/>
            <person name="Wu D."/>
            <person name="Thiagarajan M."/>
            <person name="Wortman J.R."/>
            <person name="Badger J.H."/>
            <person name="Ren Q."/>
            <person name="Amedeo P."/>
            <person name="Jones K.M."/>
            <person name="Tallon L.J."/>
            <person name="Delcher A.L."/>
            <person name="Salzberg S.L."/>
            <person name="Silva J.C."/>
            <person name="Haas B.J."/>
            <person name="Majoros W.H."/>
            <person name="Farzad M."/>
            <person name="Carlton J.M."/>
            <person name="Smith R.K. Jr."/>
            <person name="Garg J."/>
            <person name="Pearlman R.E."/>
            <person name="Karrer K.M."/>
            <person name="Sun L."/>
            <person name="Manning G."/>
            <person name="Elde N.C."/>
            <person name="Turkewitz A.P."/>
            <person name="Asai D.J."/>
            <person name="Wilkes D.E."/>
            <person name="Wang Y."/>
            <person name="Cai H."/>
            <person name="Collins K."/>
            <person name="Stewart B.A."/>
            <person name="Lee S.R."/>
            <person name="Wilamowska K."/>
            <person name="Weinberg Z."/>
            <person name="Ruzzo W.L."/>
            <person name="Wloga D."/>
            <person name="Gaertig J."/>
            <person name="Frankel J."/>
            <person name="Tsao C.-C."/>
            <person name="Gorovsky M.A."/>
            <person name="Keeling P.J."/>
            <person name="Waller R.F."/>
            <person name="Patron N.J."/>
            <person name="Cherry J.M."/>
            <person name="Stover N.A."/>
            <person name="Krieger C.J."/>
            <person name="del Toro C."/>
            <person name="Ryder H.F."/>
            <person name="Williamson S.C."/>
            <person name="Barbeau R.A."/>
            <person name="Hamilton E.P."/>
            <person name="Orias E."/>
        </authorList>
    </citation>
    <scope>NUCLEOTIDE SEQUENCE [LARGE SCALE GENOMIC DNA]</scope>
    <source>
        <strain evidence="4">SB210</strain>
    </source>
</reference>
<keyword evidence="4" id="KW-1185">Reference proteome</keyword>
<name>I7M1T0_TETTS</name>
<gene>
    <name evidence="3" type="ORF">TTHERM_00437660</name>
</gene>
<feature type="transmembrane region" description="Helical" evidence="2">
    <location>
        <begin position="25"/>
        <end position="49"/>
    </location>
</feature>
<keyword evidence="2 3" id="KW-0812">Transmembrane</keyword>
<feature type="transmembrane region" description="Helical" evidence="2">
    <location>
        <begin position="157"/>
        <end position="176"/>
    </location>
</feature>
<evidence type="ECO:0000313" key="4">
    <source>
        <dbReference type="Proteomes" id="UP000009168"/>
    </source>
</evidence>
<keyword evidence="2" id="KW-0472">Membrane</keyword>
<feature type="compositionally biased region" description="Basic and acidic residues" evidence="1">
    <location>
        <begin position="402"/>
        <end position="423"/>
    </location>
</feature>
<dbReference type="RefSeq" id="XP_001017762.2">
    <property type="nucleotide sequence ID" value="XM_001017762.2"/>
</dbReference>
<feature type="compositionally biased region" description="Low complexity" evidence="1">
    <location>
        <begin position="392"/>
        <end position="401"/>
    </location>
</feature>
<keyword evidence="2" id="KW-1133">Transmembrane helix</keyword>
<evidence type="ECO:0000313" key="3">
    <source>
        <dbReference type="EMBL" id="EAR97517.2"/>
    </source>
</evidence>
<feature type="region of interest" description="Disordered" evidence="1">
    <location>
        <begin position="363"/>
        <end position="423"/>
    </location>
</feature>
<dbReference type="KEGG" id="tet:TTHERM_00437660"/>
<sequence length="917" mass="106992">MNKYTLQFVNKSLEEQYFNKVAFPFYNTIFSAWCKVLLLISLPCSLFTYFTGNLQYLGFIWCIVTSSSSLLIVRYYKNSFNIVTAVYNAGFVVLNIGFILITNKNIGAQGQQNNMMFIFAGSQYMFHFILSIGSNFLLTSAVIFFQNFSYSAVFFPGQLNSFHGLLFFSMCFLIWMKYTNEKYQREVFILQENEKEWSQFVRDVLPSSVIMVKYDTANDQIQNKLVNRVAQTDYDIKDDQSLTQFLRNTTIQKDSLNNNQSTTSVTRISVLKNSNQTKNKRFSFQNGFSDTLERFIYYRFKTMIQKSTILKSNNRSQTPTTKLFNISEENSQQIDQSNTLQPNDLKQAKDSCNLTGVNFTCSRQKDYSPTDQSNNNKENDGLNFQKLNKRQSFFNKSPNSKSNKEKKEIKQKQQEKEEEDQQKKEKYNVEEFKAFIMKNNVKQEVLVKIVFYYTSQPVCSISIDEGLKQQVVNISRQSKIKENLYLEHFLRIAQKFQSVISCKNPVLFQAFSFLHLNHLRNLQDLISLKQDLKLKAKYIPFQFNNLLKYISSIFSPIFSSEGIQFSILIGQQKNKQNECLSPNQQDFLQFPSDIISGKLNLFSCSNINEKQNNSELPKKSLILSENQNPITNDSGYNKFEDFKGVIETYNDQQRINQVIINLLENALEFLKKSKPTQKYVQLKIDLIQGSDEQSNLIQIKVINSTELNYSKQELFLVKDSLRVERDLNNPNYLWQSQTSLKPTQLGLKVNQKILDKTSPYNYMDINCYEEQVEFSFFIYQNSSILLQKTQFTNKIFDQIRNNQIEQSYMPSSNNFNPQLQQYQDADQSTIACVMEQKMQQQVSSVVQILQQSVQQDQNPNSNIYDESSQNNFQQHFSHLDCSQEQNSQISNIVLKFQPKQMLDLNKKQQAKKIGQNE</sequence>
<dbReference type="AlphaFoldDB" id="I7M1T0"/>
<evidence type="ECO:0000256" key="1">
    <source>
        <dbReference type="SAM" id="MobiDB-lite"/>
    </source>
</evidence>
<feature type="transmembrane region" description="Helical" evidence="2">
    <location>
        <begin position="56"/>
        <end position="76"/>
    </location>
</feature>